<accession>D1BBY1</accession>
<evidence type="ECO:0000313" key="2">
    <source>
        <dbReference type="EMBL" id="ACZ20761.1"/>
    </source>
</evidence>
<dbReference type="PANTHER" id="PTHR37305:SF1">
    <property type="entry name" value="MEMBRANE PROTEIN"/>
    <property type="match status" value="1"/>
</dbReference>
<dbReference type="PANTHER" id="PTHR37305">
    <property type="entry name" value="INTEGRAL MEMBRANE PROTEIN-RELATED"/>
    <property type="match status" value="1"/>
</dbReference>
<evidence type="ECO:0000313" key="3">
    <source>
        <dbReference type="Proteomes" id="UP000000322"/>
    </source>
</evidence>
<keyword evidence="1" id="KW-0472">Membrane</keyword>
<feature type="transmembrane region" description="Helical" evidence="1">
    <location>
        <begin position="74"/>
        <end position="102"/>
    </location>
</feature>
<keyword evidence="3" id="KW-1185">Reference proteome</keyword>
<feature type="transmembrane region" description="Helical" evidence="1">
    <location>
        <begin position="41"/>
        <end position="62"/>
    </location>
</feature>
<dbReference type="RefSeq" id="WP_012865830.1">
    <property type="nucleotide sequence ID" value="NC_013521.1"/>
</dbReference>
<dbReference type="eggNOG" id="COG1277">
    <property type="taxonomic scope" value="Bacteria"/>
</dbReference>
<feature type="transmembrane region" description="Helical" evidence="1">
    <location>
        <begin position="198"/>
        <end position="217"/>
    </location>
</feature>
<sequence length="272" mass="28491">MSTETLTRSGATTPKTDQYKVTFPRLVKSETIKLATVRSTIWSLAVAIVIIVGFAVLMAFALRSQDIPDFGSELSLGATVATFGIGFGQLVIVVLGVLSIGSEYSTGMIRSTFSAAPTRIPALLAKMLVLAVMAFVASAIALFAAFFVAQAILPASQTASLGDPQVLRMLVGGALFLAVMAIFSVAVGAIVRSTAAGISIIVGLIFILPGLLTAIPWEWVKTIGRYLPDSGMAVFSEAGIMPHEPWTGFAILVAWAVAATLVASVLVKRRDA</sequence>
<dbReference type="HOGENOM" id="CLU_051674_1_1_11"/>
<feature type="transmembrane region" description="Helical" evidence="1">
    <location>
        <begin position="246"/>
        <end position="267"/>
    </location>
</feature>
<gene>
    <name evidence="2" type="ordered locus">Sked_08100</name>
</gene>
<dbReference type="Proteomes" id="UP000000322">
    <property type="component" value="Chromosome"/>
</dbReference>
<reference evidence="2 3" key="1">
    <citation type="journal article" date="2009" name="Stand. Genomic Sci.">
        <title>Complete genome sequence of Sanguibacter keddieii type strain (ST-74).</title>
        <authorList>
            <person name="Ivanova N."/>
            <person name="Sikorski J."/>
            <person name="Sims D."/>
            <person name="Brettin T."/>
            <person name="Detter J.C."/>
            <person name="Han C."/>
            <person name="Lapidus A."/>
            <person name="Copeland A."/>
            <person name="Glavina Del Rio T."/>
            <person name="Nolan M."/>
            <person name="Chen F."/>
            <person name="Lucas S."/>
            <person name="Tice H."/>
            <person name="Cheng J.F."/>
            <person name="Bruce D."/>
            <person name="Goodwin L."/>
            <person name="Pitluck S."/>
            <person name="Pati A."/>
            <person name="Mavromatis K."/>
            <person name="Chen A."/>
            <person name="Palaniappan K."/>
            <person name="D'haeseleer P."/>
            <person name="Chain P."/>
            <person name="Bristow J."/>
            <person name="Eisen J.A."/>
            <person name="Markowitz V."/>
            <person name="Hugenholtz P."/>
            <person name="Goker M."/>
            <person name="Pukall R."/>
            <person name="Klenk H.P."/>
            <person name="Kyrpides N.C."/>
        </authorList>
    </citation>
    <scope>NUCLEOTIDE SEQUENCE [LARGE SCALE GENOMIC DNA]</scope>
    <source>
        <strain evidence="3">ATCC 51767 / DSM 10542 / NCFB 3025 / ST-74</strain>
    </source>
</reference>
<evidence type="ECO:0008006" key="4">
    <source>
        <dbReference type="Google" id="ProtNLM"/>
    </source>
</evidence>
<feature type="transmembrane region" description="Helical" evidence="1">
    <location>
        <begin position="169"/>
        <end position="191"/>
    </location>
</feature>
<evidence type="ECO:0000256" key="1">
    <source>
        <dbReference type="SAM" id="Phobius"/>
    </source>
</evidence>
<dbReference type="AlphaFoldDB" id="D1BBY1"/>
<dbReference type="OrthoDB" id="3297477at2"/>
<protein>
    <recommendedName>
        <fullName evidence="4">ABC transporter permease</fullName>
    </recommendedName>
</protein>
<dbReference type="STRING" id="446469.Sked_08100"/>
<dbReference type="KEGG" id="ske:Sked_08100"/>
<name>D1BBY1_SANKS</name>
<keyword evidence="1" id="KW-1133">Transmembrane helix</keyword>
<keyword evidence="1" id="KW-0812">Transmembrane</keyword>
<feature type="transmembrane region" description="Helical" evidence="1">
    <location>
        <begin position="123"/>
        <end position="149"/>
    </location>
</feature>
<dbReference type="EMBL" id="CP001819">
    <property type="protein sequence ID" value="ACZ20761.1"/>
    <property type="molecule type" value="Genomic_DNA"/>
</dbReference>
<proteinExistence type="predicted"/>
<organism evidence="2 3">
    <name type="scientific">Sanguibacter keddieii (strain ATCC 51767 / DSM 10542 / NCFB 3025 / ST-74)</name>
    <dbReference type="NCBI Taxonomy" id="446469"/>
    <lineage>
        <taxon>Bacteria</taxon>
        <taxon>Bacillati</taxon>
        <taxon>Actinomycetota</taxon>
        <taxon>Actinomycetes</taxon>
        <taxon>Micrococcales</taxon>
        <taxon>Sanguibacteraceae</taxon>
        <taxon>Sanguibacter</taxon>
    </lineage>
</organism>